<organism>
    <name type="scientific">Pediculus humanus subsp. corporis</name>
    <name type="common">Body louse</name>
    <dbReference type="NCBI Taxonomy" id="121224"/>
    <lineage>
        <taxon>Eukaryota</taxon>
        <taxon>Metazoa</taxon>
        <taxon>Ecdysozoa</taxon>
        <taxon>Arthropoda</taxon>
        <taxon>Hexapoda</taxon>
        <taxon>Insecta</taxon>
        <taxon>Pterygota</taxon>
        <taxon>Neoptera</taxon>
        <taxon>Paraneoptera</taxon>
        <taxon>Psocodea</taxon>
        <taxon>Troctomorpha</taxon>
        <taxon>Phthiraptera</taxon>
        <taxon>Anoplura</taxon>
        <taxon>Pediculidae</taxon>
        <taxon>Pediculus</taxon>
    </lineage>
</organism>
<dbReference type="VEuPathDB" id="VectorBase:PHUM203850"/>
<dbReference type="EnsemblMetazoa" id="PHUM203850-RA">
    <property type="protein sequence ID" value="PHUM203850-PA"/>
    <property type="gene ID" value="PHUM203850"/>
</dbReference>
<dbReference type="CTD" id="8238529"/>
<evidence type="ECO:0000313" key="3">
    <source>
        <dbReference type="Proteomes" id="UP000009046"/>
    </source>
</evidence>
<dbReference type="EMBL" id="DS235165">
    <property type="protein sequence ID" value="EEB12745.1"/>
    <property type="molecule type" value="Genomic_DNA"/>
</dbReference>
<proteinExistence type="predicted"/>
<dbReference type="EMBL" id="AAZO01002366">
    <property type="status" value="NOT_ANNOTATED_CDS"/>
    <property type="molecule type" value="Genomic_DNA"/>
</dbReference>
<dbReference type="GeneID" id="8238529"/>
<dbReference type="InParanoid" id="E0VH89"/>
<reference evidence="1" key="2">
    <citation type="submission" date="2007-04" db="EMBL/GenBank/DDBJ databases">
        <title>The genome of the human body louse.</title>
        <authorList>
            <consortium name="The Human Body Louse Genome Consortium"/>
            <person name="Kirkness E."/>
            <person name="Walenz B."/>
            <person name="Hass B."/>
            <person name="Bruggner R."/>
            <person name="Strausberg R."/>
        </authorList>
    </citation>
    <scope>NUCLEOTIDE SEQUENCE</scope>
    <source>
        <strain evidence="1">USDA</strain>
    </source>
</reference>
<dbReference type="KEGG" id="phu:Phum_PHUM203850"/>
<sequence>MDAARGIFILLLTNWFAKPIGGVAVLPGAEFEHDNRDKMDNNDEEKENQKRSKQVIINIIIIIIILKLDYSFDSSTEKLPSELDRSGYSIEIPSERVKPKKSVDVEGKSGYFWGDKVKGFVDRLTGAFVEKGGDKDLYEVEEIKFEDLPILELKKFKVVEVQIDPKSGKLLDGQVDLKTGRINENKIDFELGKLKDPVDKEHGKKVHVIVDSLNKKLLPGQIDENKGNLIGYINPRTFILRKVEYDPKTGNFFGGKTIGFFDETTGIFTELDNIEMEIVTFDDFPMFDRDDLGIIELQIDSSTGLLLDDQVNLKTGKVNENKIDLNTGKLKFPIEGAKTVHAFIDKNSKQLLPDQFDDKHGELIGKLNPNTMKITPVKYDPKNEVFFKRDKKIDDSRSLFFGGSLRGKSPKIKFPVSEELSFDDYFINTDKMKTVQVQFDPNTGYILNDQIDLSTGKIIEKNYDLGTGKLKNPVDKKHGKIIHVVINPSDLTLKPGQISTEGKIIGKIDPQSLKLIEIDYDPQTGKIFGKKSRGFFDKFTGSLKSDAGDLEIPEGDISLLELPNFNSNDMKAIELQIDPQTGCLLDGQVDLKTNKIQKEKFDLSSGKLLNPVDKKFAKTVYAVIDPDDFTLKPGQFDKKDGKIIGRIDPKSLKLVDVDFDLKTGKISDKKMKKFFGRLTSFGEKDVIIEGPDVSEIKFGTLPRIENQNMKAVELQIDPKSGKLLEGLVDLKTGIINQSKIDVKTGKLKNPVDKKHGKIVHAIIDTKSFKLKEGQFDTKDGKLIGKIDPKTLKLIDIDYDPSTGNFIRKKIKGFFDKFTGSFGDKNHDIEFFEGEHFDDLSPYDRNDMKVIELQIDAKTMHLLDGQIDKDTGKIIESNFDLKTGKLKNPQHSKNIKIIQSIVDPKTLEIKPGQLDEYRNKVIARFNPRTSKLVEIDPDNRSGKVTGKKKGLFGRLTSFGEKDYSFKMPDIDISFEGEIPRLSDPNLKMIELQIDPKTGCLLDNQIDSNTGRIIPENYDLNTGKLKKPIGEKEVKKIHALIDVHDLKLKPGQFDLKSGKIKGYVDPKTLKLVEVEYDPKIEKFISINTKGSFNYPGSSNEMYPDSKIFEMEFDDLPKIESNTMKPVEIQIDSSSGQVTDGIIDYETGRINEDKFDVKSGKLIRPLEGKQYKTTYAMVDPKTLKLIPGQLDPVSGKIIGKIHPYSLNLIKMTDPKSESLVSEKFKSFVGRLGEPLKEQSYISDKKKFVFGDLPKIESQDFKPFELQIDPKTAKVLDNQIDYVTGKIYEKQFDLSTGKLKNPVKENEGKMIHALVNLKNNCLVPGQIDSKSGKLNAIVDHNNFKLMKINYDPKTGLFFEGDILGKMDTSSGEIISAPDIHMPKLKNIKNDIIEMPIQNLSFKDLPTFDSPDLKAVELQIDPKTGRLLDGQVDLHTGKINVPKFDIKTGKLINPVDKKLGKTVHAAIDPGTMTLHPGQFDVDTGKIVGKIDPKSLDLIEIDYDPKTGNFIGKKVRGFFGKLGKGFDVEMPKFDITLPDISFGDLPKFDRPDMKAIELQIDPKSACLLEGQVDLPTGKINAPKFDLKSGKLLHPVDKKLGKSIDAVIDPGTLTLHPGQFDVKTGKLVGKIDPKTLELIDVDFDPKSGKLSGKKGKGFFGKWGKSLEFEMPKFDVHLPEISWGELPKFDRPDLKAVELQIDPKTGRLLDGQVDLHTGKINVPKFDLKTGKLLNPVDKKLGKTIHAAIDPGTMTLHPGQIDLKSGEVIGKFNPMNFKLEEIQFSPEKNSFVLKKINVIPLNTIETSLDQTAKEKLPDVDVDLPEKKSFVFPQNTISLKVDNKSHRLLSGQVDLKHGRIITENYDLNSRTLLSPIDKGFDVNAVIDPKTFKLIPGQFDLRNGKYIGHMDPKTLRLGAPKIPDLKPSHSFKKKGILDKLGNVFHVRDTEADVIVTDTTEFFPIQLPTFERPDLKAVELQIDPKTGRLLDGQVDLHTGKINVPKFDLKTGKLINPVEKKLGKTIHAAIDPGTMTLHPGQFDVDTGKIVGKIDPKSLDLIEIDYDPKTGNFIGKKVRGFFGKLGKGFDVEMPKFDITLPDISFGDLPKFDRPDMKAIELQIDPKSACLLEGQVDLPTGKINAPKFDLKSGKLLHPVDKKLGKSIDAVIDPGTLTLHPGQFDVKTGKLVEVRKEHRCRYRSSTLTLHPGQFDVKTGKLVGKIDPKTLELIDVDFDPKSGKLSGKKGKGFFGKWGKSLEFEMPKFDVHLPEISWGELPKFDRPDLQAVELQIDPKTGRLLDGQVDLHTGKINVPKFDLKTGKLLKYDDEFRKNLVYGVVDVDTYSLLPGQFDKDGKLIGKIDPNDMKLIDLSVLDGKICRKNVGFRSLDDTSFLGIEKGNRDLFKFSLDKRYLTNPSDIKFVTLQIDRKSGVLHPNQIDLNTNVLIDSNVDLVTGKLLHPLDKKISKNVSVAYDRISKRIIPGQFNDDGKLIGKINSKTFEYTTIDFDAKVEKFWPDKVKGFFGKFRPTHSEIDVIEIPEKDNKINISKTDILLPDISFGDLPKFDRPDMKAIELQIDPKSACLLEGQVDLPTGKINAPKFDLKSGKLLHPVDKKLGKSIDAVIDPGTLTLHPGQFDVKTGKLVGKIDPKTLELIDVDFDPKSGKLSGKKGKGFFGKWGKSLEFEMPKFDVHLPEISWGELPKFDRPDLKAVELQIDPKTGRLLDGQVDLHTGKINVPKFDIKTGKLLNPVDKKLGKTIHAAIDPGTMTLHPGQFDVETGKIVGKIDPKSLDLIEIDYDPKTGNFIGKKVRGFFGKLGKGFDVEMPKFDITLPDISFGDLPKFDRPDMKAIELQIDPKSACLLEGQVDLPTGKINAPKFDLKSGKLLHPVDKKLGKSIDAVIDPGTLTLHPGQFDVKTGKLVGKIDPKTLELIDVDFDPKSGKLSGKKGKGFFGKWGKSLEFEMPKFDVHLPEISWGELPKFDRPDLKAVELQIDPKTGRLLDGQVDLHTGKINVPKFDIKTGKLLNPVDKKLGKTIHAAIDPGTMTLHPGQFDVETGKIVGKIDPKSLDLIEIDYDPKTGNFIGKKVRGFFGKLGKGFDVEMPKFDITLPDISFGDLPKFDRPDMKAIELQIDPKSACLLDGQVDLPTGKINAPKFDLKSGKLLHPVDKKLGKSIDAVIDPGTLTLHPGQFDVKTGKLVGKIDPDTCVLHPIKDLDLLLGSSGKGGNFFGKLSSQFGVKEHGIWVPDVNVKKGATLPGKFRSLGGLFSDSFKGDTEDLSVGSSLDDSLITPDGCINLNRDDIKIIEVQIDPRSGRLLEGLVDFESGKICEPKFDFDTGRLKHPLDKKLGKTIQVYINGNTRKLLPGQFDLKSGKLVGEINPRTLKIKPVEFDPKTGRFFTGKFRGLKGRLSGSLKRPDVKEIWPDLTDINFDIFPKIDSPDYRAVELRIDPNTGNLVDGFVDLHTGKINENKIDISSGKIISSFDRENGKPVYAIIDINKKTILPGQFDSSNGKLIGKLDPKSFKLLEVEYDPRNKKFNGKKVKGFFDRFTNSLKFKDFEVDLPEIVYDKLPTVDSNDVKAIEVEIDPSTGCLLKGQIDISNGKVNEEIIDLDSGRLKKPLGGKVIYALMDIQKKEIIPGQFDDIDGRIIGKLDPDTFELIEINYDPVTKTFLTGRLKGIFDKISGSFSPKNYDPEIPEVSSLSFKIPPNIDKRDLKIFELQVDPLSGRLLDGQANLKTGKIAESQFDLPTGKLKTPREKKYGTNVEVLVNQKNYSLLPGQFDINTGKLIGQINPKTFKFSPIEFEPKTSREWTTKMKDFAERLTGSSKEKISTKPLGRSDDISLNYEKFKFVDIQIDPKSGVILSDQYDLNTGKINPSKYNLKTGKLLNPHDKKFGKTISVVIDPDSLKLLPGQVCEKEGKIIGKVDNKTLKLTKVNFDIDTGKFVPDVDTDFSISSKIALDDPSHSTVISEKMHEGMPKFKANDIQFFEIEIDPKTSRIKSDQVDLETHKINPEKFDLENCKLKNPSDKEHGMIVNVAVDPVTLKLLPGQFNNKTGTLIGKIDPKTFKITEMKYDPKTKSFTIGKPKGFIAKLGDVFSVKEHKIEVPEKNKIEFIDIPDYSDDNMKPIQLQIDKITGQVFDELIDDDNKIKTNHFNLTTGKLTTPKPETQAKNVYVFIDPKTYKILPGQYDAETKKIVGIIDYKNDKIKPIEYNIKTGEYLIKKPKGFLEKISGAISKDHEIETDTKIDITLPDISFGDLPKFDRPDMKAIELQIDPKSACLLDGQVDLPTGKINAPKFDLKSGKLLHPVDKKLGKSIDAVIDPGTLTLHPGQFDVKTGKLVGKIDPKTLELIDVDFDPKSGKLSGKKGKGFFGKWGKSLEFEMPKFDVHLPEISWGELPKFDRPDLKAVELQIDPKTGRLLDGQVDLHTGKINVPKFDLKTGKLLNPVDKKLGKTIHAAIDPGTMTLHPGQFDVDTGKIVGKIDPKSLDLIEIDYDPKTGNFIGKKVRGFFGKLGKGFDVEMPKFDITLPDISFGDLPKFDRPDMKAIELQIDPKSACLLEGQVDLPTGKINAPKFDLKSGKLLHPVDKKLGKSIDAVIDPGTLTLHPGQFDVKTGKLVGKIDPKTLELIDVDFDPKSGKLSGKKGKGFFGKWGKSLEFEMPKFDVHLPEISWGELPKFDRPDLKAVELQIDPKTGRLLDGQWIFTPENQRSQI</sequence>
<dbReference type="RefSeq" id="XP_002425483.1">
    <property type="nucleotide sequence ID" value="XM_002425438.1"/>
</dbReference>
<reference evidence="2" key="3">
    <citation type="submission" date="2020-05" db="UniProtKB">
        <authorList>
            <consortium name="EnsemblMetazoa"/>
        </authorList>
    </citation>
    <scope>IDENTIFICATION</scope>
    <source>
        <strain evidence="2">USDA</strain>
    </source>
</reference>
<keyword evidence="3" id="KW-1185">Reference proteome</keyword>
<name>E0VH89_PEDHC</name>
<dbReference type="STRING" id="121224.E0VH89"/>
<dbReference type="HOGENOM" id="CLU_223500_0_0_1"/>
<dbReference type="Proteomes" id="UP000009046">
    <property type="component" value="Unassembled WGS sequence"/>
</dbReference>
<dbReference type="EMBL" id="AAZO01002367">
    <property type="status" value="NOT_ANNOTATED_CDS"/>
    <property type="molecule type" value="Genomic_DNA"/>
</dbReference>
<gene>
    <name evidence="2" type="primary">8238529</name>
    <name evidence="1" type="ORF">Phum_PHUM203850</name>
</gene>
<dbReference type="OrthoDB" id="447516at2759"/>
<protein>
    <submittedName>
        <fullName evidence="1 2">Uncharacterized protein</fullName>
    </submittedName>
</protein>
<reference evidence="1" key="1">
    <citation type="submission" date="2007-04" db="EMBL/GenBank/DDBJ databases">
        <title>Annotation of Pediculus humanus corporis strain USDA.</title>
        <authorList>
            <person name="Kirkness E."/>
            <person name="Hannick L."/>
            <person name="Hass B."/>
            <person name="Bruggner R."/>
            <person name="Lawson D."/>
            <person name="Bidwell S."/>
            <person name="Joardar V."/>
            <person name="Caler E."/>
            <person name="Walenz B."/>
            <person name="Inman J."/>
            <person name="Schobel S."/>
            <person name="Galinsky K."/>
            <person name="Amedeo P."/>
            <person name="Strausberg R."/>
        </authorList>
    </citation>
    <scope>NUCLEOTIDE SEQUENCE</scope>
    <source>
        <strain evidence="1">USDA</strain>
    </source>
</reference>
<evidence type="ECO:0000313" key="1">
    <source>
        <dbReference type="EMBL" id="EEB12745.1"/>
    </source>
</evidence>
<evidence type="ECO:0000313" key="2">
    <source>
        <dbReference type="EnsemblMetazoa" id="PHUM203850-PA"/>
    </source>
</evidence>
<accession>E0VH89</accession>